<dbReference type="PANTHER" id="PTHR43065:SF42">
    <property type="entry name" value="TWO-COMPONENT SENSOR PPRA"/>
    <property type="match status" value="1"/>
</dbReference>
<keyword evidence="4" id="KW-0812">Transmembrane</keyword>
<dbReference type="SMART" id="SM00388">
    <property type="entry name" value="HisKA"/>
    <property type="match status" value="1"/>
</dbReference>
<dbReference type="Gene3D" id="3.30.565.10">
    <property type="entry name" value="Histidine kinase-like ATPase, C-terminal domain"/>
    <property type="match status" value="1"/>
</dbReference>
<keyword evidence="4" id="KW-0472">Membrane</keyword>
<name>A0A370DI68_9GAMM</name>
<dbReference type="EMBL" id="QFXC01000008">
    <property type="protein sequence ID" value="RDH84054.1"/>
    <property type="molecule type" value="Genomic_DNA"/>
</dbReference>
<keyword evidence="4" id="KW-1133">Transmembrane helix</keyword>
<dbReference type="CDD" id="cd00075">
    <property type="entry name" value="HATPase"/>
    <property type="match status" value="1"/>
</dbReference>
<evidence type="ECO:0000259" key="5">
    <source>
        <dbReference type="PROSITE" id="PS50109"/>
    </source>
</evidence>
<proteinExistence type="predicted"/>
<dbReference type="PROSITE" id="PS50109">
    <property type="entry name" value="HIS_KIN"/>
    <property type="match status" value="1"/>
</dbReference>
<comment type="caution">
    <text evidence="6">The sequence shown here is derived from an EMBL/GenBank/DDBJ whole genome shotgun (WGS) entry which is preliminary data.</text>
</comment>
<keyword evidence="3" id="KW-0597">Phosphoprotein</keyword>
<keyword evidence="7" id="KW-1185">Reference proteome</keyword>
<comment type="catalytic activity">
    <reaction evidence="1">
        <text>ATP + protein L-histidine = ADP + protein N-phospho-L-histidine.</text>
        <dbReference type="EC" id="2.7.13.3"/>
    </reaction>
</comment>
<dbReference type="Pfam" id="PF00512">
    <property type="entry name" value="HisKA"/>
    <property type="match status" value="1"/>
</dbReference>
<feature type="transmembrane region" description="Helical" evidence="4">
    <location>
        <begin position="12"/>
        <end position="30"/>
    </location>
</feature>
<feature type="transmembrane region" description="Helical" evidence="4">
    <location>
        <begin position="324"/>
        <end position="344"/>
    </location>
</feature>
<dbReference type="Gene3D" id="1.10.287.130">
    <property type="match status" value="1"/>
</dbReference>
<dbReference type="SMART" id="SM00387">
    <property type="entry name" value="HATPase_c"/>
    <property type="match status" value="1"/>
</dbReference>
<dbReference type="InterPro" id="IPR003594">
    <property type="entry name" value="HATPase_dom"/>
</dbReference>
<dbReference type="CDD" id="cd00082">
    <property type="entry name" value="HisKA"/>
    <property type="match status" value="1"/>
</dbReference>
<dbReference type="SUPFAM" id="SSF47384">
    <property type="entry name" value="Homodimeric domain of signal transducing histidine kinase"/>
    <property type="match status" value="1"/>
</dbReference>
<dbReference type="SUPFAM" id="SSF55874">
    <property type="entry name" value="ATPase domain of HSP90 chaperone/DNA topoisomerase II/histidine kinase"/>
    <property type="match status" value="1"/>
</dbReference>
<dbReference type="Proteomes" id="UP000254266">
    <property type="component" value="Unassembled WGS sequence"/>
</dbReference>
<feature type="domain" description="Histidine kinase" evidence="5">
    <location>
        <begin position="415"/>
        <end position="633"/>
    </location>
</feature>
<protein>
    <recommendedName>
        <fullName evidence="2">histidine kinase</fullName>
        <ecNumber evidence="2">2.7.13.3</ecNumber>
    </recommendedName>
</protein>
<dbReference type="Pfam" id="PF02518">
    <property type="entry name" value="HATPase_c"/>
    <property type="match status" value="1"/>
</dbReference>
<evidence type="ECO:0000256" key="1">
    <source>
        <dbReference type="ARBA" id="ARBA00000085"/>
    </source>
</evidence>
<dbReference type="InterPro" id="IPR003661">
    <property type="entry name" value="HisK_dim/P_dom"/>
</dbReference>
<accession>A0A370DI68</accession>
<dbReference type="EC" id="2.7.13.3" evidence="2"/>
<sequence>MIITSLKSHYIIAVVVLFSAIIITLVYTSINVNQSSEKSLNIVDDRRIIQQASAQLRDSIWETDFALNSYIHTSSEINKSNLLLNLDILLNSINNLILNSERNIGDHQPLLNQIMSMKKLINTVISFREDRSKRFPTLSILEETLYPINLEFVTINSLAIGDIPLVSMSTDNAELFDLFSDTLRLWHRMISSFRLFVAYRTETINNPEAGMKNELNDIDTLFSGVRATLQKIKKSETRNKASLENSAITTNLIDLSEEWYKSFKVVSKIHTSAEWRQDDIIISQQIRPLSKKIKQLLYDIDEETNNSIQNEITSLTGLSSNTILNIWILGTLILVFLSTGYYYIQKYVLDPISNVANGLILQKEENINMKLPDTSTLEVNALVNAFNDLSNSLSSAQEVVRLTDKMATVGELASCVAHEINNPLNNMSLIIQFAREEVNSKLPDGDLSKDIIVLQHEIQRCASIVKNLLDFGRLKEPSVEQSSLSDILDESIQLLNHKASLKKITISKEIPANLPYIKIDPSQIHQVFVNLIINAIDFSPENKTINILIEKQKNTDNGLEAIICKITDHGCGVDEQTLEKLFNPFYTTRKGHEGMGLGLSVCYGIIQQHKGNIGAYNEKGNGLTIWFTLPLNITEDNNI</sequence>
<dbReference type="Gene3D" id="6.10.340.10">
    <property type="match status" value="1"/>
</dbReference>
<dbReference type="InterPro" id="IPR005467">
    <property type="entry name" value="His_kinase_dom"/>
</dbReference>
<dbReference type="GO" id="GO:0000155">
    <property type="term" value="F:phosphorelay sensor kinase activity"/>
    <property type="evidence" value="ECO:0007669"/>
    <property type="project" value="InterPro"/>
</dbReference>
<dbReference type="InterPro" id="IPR036097">
    <property type="entry name" value="HisK_dim/P_sf"/>
</dbReference>
<dbReference type="InterPro" id="IPR004358">
    <property type="entry name" value="Sig_transdc_His_kin-like_C"/>
</dbReference>
<evidence type="ECO:0000313" key="6">
    <source>
        <dbReference type="EMBL" id="RDH84054.1"/>
    </source>
</evidence>
<dbReference type="InterPro" id="IPR036890">
    <property type="entry name" value="HATPase_C_sf"/>
</dbReference>
<dbReference type="PRINTS" id="PR00344">
    <property type="entry name" value="BCTRLSENSOR"/>
</dbReference>
<evidence type="ECO:0000256" key="3">
    <source>
        <dbReference type="ARBA" id="ARBA00022553"/>
    </source>
</evidence>
<evidence type="ECO:0000256" key="2">
    <source>
        <dbReference type="ARBA" id="ARBA00012438"/>
    </source>
</evidence>
<organism evidence="6 7">
    <name type="scientific">endosymbiont of Galathealinum brachiosum</name>
    <dbReference type="NCBI Taxonomy" id="2200906"/>
    <lineage>
        <taxon>Bacteria</taxon>
        <taxon>Pseudomonadati</taxon>
        <taxon>Pseudomonadota</taxon>
        <taxon>Gammaproteobacteria</taxon>
        <taxon>sulfur-oxidizing symbionts</taxon>
    </lineage>
</organism>
<reference evidence="6 7" key="1">
    <citation type="journal article" date="2018" name="ISME J.">
        <title>Endosymbiont genomes yield clues of tubeworm success.</title>
        <authorList>
            <person name="Li Y."/>
            <person name="Liles M.R."/>
            <person name="Halanych K.M."/>
        </authorList>
    </citation>
    <scope>NUCLEOTIDE SEQUENCE [LARGE SCALE GENOMIC DNA]</scope>
    <source>
        <strain evidence="6">A1464</strain>
    </source>
</reference>
<evidence type="ECO:0000256" key="4">
    <source>
        <dbReference type="SAM" id="Phobius"/>
    </source>
</evidence>
<dbReference type="PANTHER" id="PTHR43065">
    <property type="entry name" value="SENSOR HISTIDINE KINASE"/>
    <property type="match status" value="1"/>
</dbReference>
<gene>
    <name evidence="6" type="ORF">DIZ80_07940</name>
</gene>
<evidence type="ECO:0000313" key="7">
    <source>
        <dbReference type="Proteomes" id="UP000254266"/>
    </source>
</evidence>
<dbReference type="AlphaFoldDB" id="A0A370DI68"/>